<dbReference type="GO" id="GO:0003677">
    <property type="term" value="F:DNA binding"/>
    <property type="evidence" value="ECO:0007669"/>
    <property type="project" value="InterPro"/>
</dbReference>
<dbReference type="OMA" id="HDESIKW"/>
<dbReference type="Gene3D" id="1.10.260.40">
    <property type="entry name" value="lambda repressor-like DNA-binding domains"/>
    <property type="match status" value="1"/>
</dbReference>
<evidence type="ECO:0000313" key="1">
    <source>
        <dbReference type="EMBL" id="RTY36297.1"/>
    </source>
</evidence>
<name>A0A432ATX8_CHLPH</name>
<evidence type="ECO:0000313" key="2">
    <source>
        <dbReference type="Proteomes" id="UP000279908"/>
    </source>
</evidence>
<accession>A0A432ATX8</accession>
<dbReference type="Proteomes" id="UP000279908">
    <property type="component" value="Unassembled WGS sequence"/>
</dbReference>
<dbReference type="EMBL" id="RXYK01000014">
    <property type="protein sequence ID" value="RTY36297.1"/>
    <property type="molecule type" value="Genomic_DNA"/>
</dbReference>
<comment type="caution">
    <text evidence="1">The sequence shown here is derived from an EMBL/GenBank/DDBJ whole genome shotgun (WGS) entry which is preliminary data.</text>
</comment>
<protein>
    <submittedName>
        <fullName evidence="1">Uncharacterized protein</fullName>
    </submittedName>
</protein>
<sequence>MQLLTTGARIRTFGKLKFKTVKAFADALEMSASNLQFYLSDKRQPGAPILKRLEALGCNSSWLLTGTGMIEKNLPRPHPSLRLEEIGQAGEIYSITAAGKKMTPGMIMEGDTLLIHPGLSPEEGDHIVKNTAKGKEILLWEKGGPYEGVVVQLVRTMKVNAP</sequence>
<dbReference type="InterPro" id="IPR036286">
    <property type="entry name" value="LexA/Signal_pep-like_sf"/>
</dbReference>
<dbReference type="SUPFAM" id="SSF47413">
    <property type="entry name" value="lambda repressor-like DNA-binding domains"/>
    <property type="match status" value="1"/>
</dbReference>
<dbReference type="SUPFAM" id="SSF51306">
    <property type="entry name" value="LexA/Signal peptidase"/>
    <property type="match status" value="1"/>
</dbReference>
<dbReference type="RefSeq" id="WP_011889427.1">
    <property type="nucleotide sequence ID" value="NZ_CP041698.1"/>
</dbReference>
<organism evidence="1 2">
    <name type="scientific">Chlorobium phaeovibrioides</name>
    <dbReference type="NCBI Taxonomy" id="1094"/>
    <lineage>
        <taxon>Bacteria</taxon>
        <taxon>Pseudomonadati</taxon>
        <taxon>Chlorobiota</taxon>
        <taxon>Chlorobiia</taxon>
        <taxon>Chlorobiales</taxon>
        <taxon>Chlorobiaceae</taxon>
        <taxon>Chlorobium/Pelodictyon group</taxon>
        <taxon>Chlorobium</taxon>
    </lineage>
</organism>
<dbReference type="InterPro" id="IPR010982">
    <property type="entry name" value="Lambda_DNA-bd_dom_sf"/>
</dbReference>
<proteinExistence type="predicted"/>
<dbReference type="AlphaFoldDB" id="A0A432ATX8"/>
<gene>
    <name evidence="1" type="ORF">EKD02_08585</name>
</gene>
<reference evidence="1 2" key="1">
    <citation type="submission" date="2018-12" db="EMBL/GenBank/DDBJ databases">
        <authorList>
            <person name="Lunina O.N."/>
            <person name="Grouzdev D.S."/>
            <person name="Gorlenko V.M."/>
            <person name="Savvichev A.S."/>
        </authorList>
    </citation>
    <scope>NUCLEOTIDE SEQUENCE [LARGE SCALE GENOMIC DNA]</scope>
    <source>
        <strain evidence="1 2">BrKhr-17</strain>
    </source>
</reference>